<evidence type="ECO:0000313" key="2">
    <source>
        <dbReference type="Proteomes" id="UP000321807"/>
    </source>
</evidence>
<dbReference type="InterPro" id="IPR025332">
    <property type="entry name" value="DUF4238"/>
</dbReference>
<protein>
    <submittedName>
        <fullName evidence="1">DUF4238 domain-containing protein</fullName>
    </submittedName>
</protein>
<gene>
    <name evidence="1" type="ORF">CS053_09920</name>
</gene>
<evidence type="ECO:0000313" key="1">
    <source>
        <dbReference type="EMBL" id="QEE24780.1"/>
    </source>
</evidence>
<sequence>MPRQSLTKHGITVIEPNTYAPSVPILALSGHAPQSPTQERTVASNKNQHFVPRCYLKPFTLNGEGLAISLLNVDQHRLVLTAPVKHQCSGDYFYGKDLQIEKALQHIEGLYANSLTRVLADRYILTDEDRELLRSFWLLQHLRTDAASRRTADMTNGVADVAHAPEEFRLAIREAVQLAMSTFVDALDDVSDLKVCLLRNRTELPFVVSDDPAIMTNRWHLHDVRSRGRSFGVGKAGALFFLPISPKVICVIYDGDVYSVDHKGGWAEVKRIEDIRAFNEHQFLNCRANVLARAQN</sequence>
<dbReference type="Proteomes" id="UP000321807">
    <property type="component" value="Chromosome"/>
</dbReference>
<accession>A0A5B9E2M6</accession>
<proteinExistence type="predicted"/>
<organism evidence="1 2">
    <name type="scientific">Rhodanobacter glycinis</name>
    <dbReference type="NCBI Taxonomy" id="582702"/>
    <lineage>
        <taxon>Bacteria</taxon>
        <taxon>Pseudomonadati</taxon>
        <taxon>Pseudomonadota</taxon>
        <taxon>Gammaproteobacteria</taxon>
        <taxon>Lysobacterales</taxon>
        <taxon>Rhodanobacteraceae</taxon>
        <taxon>Rhodanobacter</taxon>
    </lineage>
</organism>
<reference evidence="1 2" key="1">
    <citation type="submission" date="2019-08" db="EMBL/GenBank/DDBJ databases">
        <title>Complete genome sequence of Rhodanobacter glycinis strain T01E-68 isolated from tomato root.</title>
        <authorList>
            <person name="Weon H.-Y."/>
            <person name="Lee S.A."/>
        </authorList>
    </citation>
    <scope>NUCLEOTIDE SEQUENCE [LARGE SCALE GENOMIC DNA]</scope>
    <source>
        <strain evidence="1 2">T01E-68</strain>
    </source>
</reference>
<dbReference type="Pfam" id="PF14022">
    <property type="entry name" value="DUF4238"/>
    <property type="match status" value="1"/>
</dbReference>
<dbReference type="AlphaFoldDB" id="A0A5B9E2M6"/>
<dbReference type="KEGG" id="rgl:CS053_09920"/>
<name>A0A5B9E2M6_9GAMM</name>
<dbReference type="EMBL" id="CP042807">
    <property type="protein sequence ID" value="QEE24780.1"/>
    <property type="molecule type" value="Genomic_DNA"/>
</dbReference>